<organism evidence="13 14">
    <name type="scientific">Mediterranea massiliensis</name>
    <dbReference type="NCBI Taxonomy" id="1841865"/>
    <lineage>
        <taxon>Bacteria</taxon>
        <taxon>Pseudomonadati</taxon>
        <taxon>Bacteroidota</taxon>
        <taxon>Bacteroidia</taxon>
        <taxon>Bacteroidales</taxon>
        <taxon>Bacteroidaceae</taxon>
        <taxon>Mediterranea</taxon>
    </lineage>
</organism>
<dbReference type="GO" id="GO:0006813">
    <property type="term" value="P:potassium ion transport"/>
    <property type="evidence" value="ECO:0007669"/>
    <property type="project" value="UniProtKB-KW"/>
</dbReference>
<feature type="transmembrane region" description="Helical" evidence="11">
    <location>
        <begin position="373"/>
        <end position="393"/>
    </location>
</feature>
<dbReference type="Pfam" id="PF02080">
    <property type="entry name" value="TrkA_C"/>
    <property type="match status" value="1"/>
</dbReference>
<dbReference type="EMBL" id="DYVX01000093">
    <property type="protein sequence ID" value="HJF92990.1"/>
    <property type="molecule type" value="Genomic_DNA"/>
</dbReference>
<dbReference type="Gene3D" id="3.30.70.1450">
    <property type="entry name" value="Regulator of K+ conductance, C-terminal domain"/>
    <property type="match status" value="1"/>
</dbReference>
<feature type="transmembrane region" description="Helical" evidence="11">
    <location>
        <begin position="29"/>
        <end position="46"/>
    </location>
</feature>
<dbReference type="InterPro" id="IPR038770">
    <property type="entry name" value="Na+/solute_symporter_sf"/>
</dbReference>
<feature type="transmembrane region" description="Helical" evidence="11">
    <location>
        <begin position="198"/>
        <end position="218"/>
    </location>
</feature>
<dbReference type="Proteomes" id="UP000717835">
    <property type="component" value="Unassembled WGS sequence"/>
</dbReference>
<name>A0A921HYX7_9BACT</name>
<reference evidence="13" key="2">
    <citation type="submission" date="2021-09" db="EMBL/GenBank/DDBJ databases">
        <authorList>
            <person name="Gilroy R."/>
        </authorList>
    </citation>
    <scope>NUCLEOTIDE SEQUENCE</scope>
    <source>
        <strain evidence="13">CHK55-1828</strain>
    </source>
</reference>
<feature type="transmembrane region" description="Helical" evidence="11">
    <location>
        <begin position="230"/>
        <end position="249"/>
    </location>
</feature>
<dbReference type="NCBIfam" id="NF003716">
    <property type="entry name" value="PRK05326.1-3"/>
    <property type="match status" value="1"/>
</dbReference>
<evidence type="ECO:0000313" key="13">
    <source>
        <dbReference type="EMBL" id="HJF92990.1"/>
    </source>
</evidence>
<proteinExistence type="predicted"/>
<protein>
    <submittedName>
        <fullName evidence="13">Potassium/proton antiporter</fullName>
    </submittedName>
</protein>
<dbReference type="PANTHER" id="PTHR32507:SF7">
    <property type="entry name" value="K(+)_H(+) ANTIPORTER NHAP2"/>
    <property type="match status" value="1"/>
</dbReference>
<gene>
    <name evidence="13" type="ORF">K8W02_11520</name>
</gene>
<dbReference type="GO" id="GO:0015297">
    <property type="term" value="F:antiporter activity"/>
    <property type="evidence" value="ECO:0007669"/>
    <property type="project" value="UniProtKB-KW"/>
</dbReference>
<sequence>MILTAEHILLTCSILLFVSIWAGKTGYRFGVPTLLLFLLVGMLFGSDGLGIQFHDMKAAQFIGMVGLSIILFTGGMDTRFADIKPVLKPGIALSTLGVLLTTLFTGLFIWWLSGMSWTNIHFPLIPSLLLAATMSSTDSASVFAILRSQKINLKHNLRPLLELESGSNDPMAYMLTIVLTQLTQSTGIGGWGEIAGSFVIQFVVGGAAGYLLGKLAVLMLNRLNIDNQSLYPILLLAFVLFTFSITSLLNGNGYLAVYIAGMMVGNHKIAYRKETNTFMDGLTWLFQIIMFLCLGLLVNPHEMLQVAAVALLIGAFMILVGRPLSVYLSLLPFGRSITPKSRMFISWVGLRGAAPIIFATYPVVADVPGANSIFNIVFFITILSLIIQGTTIARISRLLGLSLPQEKTGNDFGVELPEELGSDLHEVTVSTDMLSRAQTLKDMQLPKGTLVMIVKRDDEYLIPNGSLKLHTNDKLLLISEKKKEQPTQEKPEGDPKLQQIQKK</sequence>
<dbReference type="Pfam" id="PF00999">
    <property type="entry name" value="Na_H_Exchanger"/>
    <property type="match status" value="1"/>
</dbReference>
<comment type="subcellular location">
    <subcellularLocation>
        <location evidence="1">Cell membrane</location>
        <topology evidence="1">Multi-pass membrane protein</topology>
    </subcellularLocation>
</comment>
<dbReference type="NCBIfam" id="NF003715">
    <property type="entry name" value="PRK05326.1-2"/>
    <property type="match status" value="1"/>
</dbReference>
<keyword evidence="7 11" id="KW-1133">Transmembrane helix</keyword>
<dbReference type="PROSITE" id="PS51202">
    <property type="entry name" value="RCK_C"/>
    <property type="match status" value="1"/>
</dbReference>
<dbReference type="Gene3D" id="1.20.1530.20">
    <property type="match status" value="1"/>
</dbReference>
<dbReference type="GO" id="GO:0008324">
    <property type="term" value="F:monoatomic cation transmembrane transporter activity"/>
    <property type="evidence" value="ECO:0007669"/>
    <property type="project" value="InterPro"/>
</dbReference>
<comment type="caution">
    <text evidence="13">The sequence shown here is derived from an EMBL/GenBank/DDBJ whole genome shotgun (WGS) entry which is preliminary data.</text>
</comment>
<keyword evidence="4" id="KW-1003">Cell membrane</keyword>
<evidence type="ECO:0000256" key="5">
    <source>
        <dbReference type="ARBA" id="ARBA00022538"/>
    </source>
</evidence>
<evidence type="ECO:0000256" key="8">
    <source>
        <dbReference type="ARBA" id="ARBA00023065"/>
    </source>
</evidence>
<evidence type="ECO:0000259" key="12">
    <source>
        <dbReference type="PROSITE" id="PS51202"/>
    </source>
</evidence>
<evidence type="ECO:0000256" key="7">
    <source>
        <dbReference type="ARBA" id="ARBA00022989"/>
    </source>
</evidence>
<feature type="domain" description="RCK C-terminal" evidence="12">
    <location>
        <begin position="411"/>
        <end position="494"/>
    </location>
</feature>
<evidence type="ECO:0000313" key="14">
    <source>
        <dbReference type="Proteomes" id="UP000717835"/>
    </source>
</evidence>
<evidence type="ECO:0000256" key="1">
    <source>
        <dbReference type="ARBA" id="ARBA00004651"/>
    </source>
</evidence>
<dbReference type="GO" id="GO:0005886">
    <property type="term" value="C:plasma membrane"/>
    <property type="evidence" value="ECO:0007669"/>
    <property type="project" value="UniProtKB-SubCell"/>
</dbReference>
<accession>A0A921HYX7</accession>
<feature type="compositionally biased region" description="Basic and acidic residues" evidence="10">
    <location>
        <begin position="480"/>
        <end position="495"/>
    </location>
</feature>
<keyword evidence="5" id="KW-0633">Potassium transport</keyword>
<feature type="transmembrane region" description="Helical" evidence="11">
    <location>
        <begin position="90"/>
        <end position="112"/>
    </location>
</feature>
<feature type="transmembrane region" description="Helical" evidence="11">
    <location>
        <begin position="278"/>
        <end position="298"/>
    </location>
</feature>
<feature type="transmembrane region" description="Helical" evidence="11">
    <location>
        <begin position="58"/>
        <end position="78"/>
    </location>
</feature>
<keyword evidence="9 11" id="KW-0472">Membrane</keyword>
<evidence type="ECO:0000256" key="11">
    <source>
        <dbReference type="SAM" id="Phobius"/>
    </source>
</evidence>
<feature type="transmembrane region" description="Helical" evidence="11">
    <location>
        <begin position="6"/>
        <end position="22"/>
    </location>
</feature>
<dbReference type="InterPro" id="IPR036721">
    <property type="entry name" value="RCK_C_sf"/>
</dbReference>
<dbReference type="SUPFAM" id="SSF116726">
    <property type="entry name" value="TrkA C-terminal domain-like"/>
    <property type="match status" value="1"/>
</dbReference>
<evidence type="ECO:0000256" key="6">
    <source>
        <dbReference type="ARBA" id="ARBA00022692"/>
    </source>
</evidence>
<dbReference type="PANTHER" id="PTHR32507">
    <property type="entry name" value="NA(+)/H(+) ANTIPORTER 1"/>
    <property type="match status" value="1"/>
</dbReference>
<evidence type="ECO:0000256" key="2">
    <source>
        <dbReference type="ARBA" id="ARBA00022448"/>
    </source>
</evidence>
<keyword evidence="5" id="KW-0630">Potassium</keyword>
<dbReference type="InterPro" id="IPR006037">
    <property type="entry name" value="RCK_C"/>
</dbReference>
<keyword evidence="2" id="KW-0813">Transport</keyword>
<feature type="transmembrane region" description="Helical" evidence="11">
    <location>
        <begin position="343"/>
        <end position="361"/>
    </location>
</feature>
<evidence type="ECO:0000256" key="10">
    <source>
        <dbReference type="SAM" id="MobiDB-lite"/>
    </source>
</evidence>
<dbReference type="InterPro" id="IPR006153">
    <property type="entry name" value="Cation/H_exchanger_TM"/>
</dbReference>
<keyword evidence="8" id="KW-0406">Ion transport</keyword>
<evidence type="ECO:0000256" key="4">
    <source>
        <dbReference type="ARBA" id="ARBA00022475"/>
    </source>
</evidence>
<reference evidence="13" key="1">
    <citation type="journal article" date="2021" name="PeerJ">
        <title>Extensive microbial diversity within the chicken gut microbiome revealed by metagenomics and culture.</title>
        <authorList>
            <person name="Gilroy R."/>
            <person name="Ravi A."/>
            <person name="Getino M."/>
            <person name="Pursley I."/>
            <person name="Horton D.L."/>
            <person name="Alikhan N.F."/>
            <person name="Baker D."/>
            <person name="Gharbi K."/>
            <person name="Hall N."/>
            <person name="Watson M."/>
            <person name="Adriaenssens E.M."/>
            <person name="Foster-Nyarko E."/>
            <person name="Jarju S."/>
            <person name="Secka A."/>
            <person name="Antonio M."/>
            <person name="Oren A."/>
            <person name="Chaudhuri R.R."/>
            <person name="La Ragione R."/>
            <person name="Hildebrand F."/>
            <person name="Pallen M.J."/>
        </authorList>
    </citation>
    <scope>NUCLEOTIDE SEQUENCE</scope>
    <source>
        <strain evidence="13">CHK55-1828</strain>
    </source>
</reference>
<keyword evidence="3" id="KW-0050">Antiport</keyword>
<dbReference type="AlphaFoldDB" id="A0A921HYX7"/>
<feature type="transmembrane region" description="Helical" evidence="11">
    <location>
        <begin position="304"/>
        <end position="331"/>
    </location>
</feature>
<evidence type="ECO:0000256" key="9">
    <source>
        <dbReference type="ARBA" id="ARBA00023136"/>
    </source>
</evidence>
<keyword evidence="6 11" id="KW-0812">Transmembrane</keyword>
<dbReference type="GO" id="GO:1902600">
    <property type="term" value="P:proton transmembrane transport"/>
    <property type="evidence" value="ECO:0007669"/>
    <property type="project" value="InterPro"/>
</dbReference>
<feature type="region of interest" description="Disordered" evidence="10">
    <location>
        <begin position="480"/>
        <end position="503"/>
    </location>
</feature>
<dbReference type="RefSeq" id="WP_022019654.1">
    <property type="nucleotide sequence ID" value="NZ_DYVX01000093.1"/>
</dbReference>
<evidence type="ECO:0000256" key="3">
    <source>
        <dbReference type="ARBA" id="ARBA00022449"/>
    </source>
</evidence>